<dbReference type="EMBL" id="LGIA01000161">
    <property type="protein sequence ID" value="KOH44457.1"/>
    <property type="molecule type" value="Genomic_DNA"/>
</dbReference>
<evidence type="ECO:0000256" key="9">
    <source>
        <dbReference type="ARBA" id="ARBA00023012"/>
    </source>
</evidence>
<keyword evidence="7 14" id="KW-0418">Kinase</keyword>
<keyword evidence="11" id="KW-0472">Membrane</keyword>
<dbReference type="SUPFAM" id="SSF55874">
    <property type="entry name" value="ATPase domain of HSP90 chaperone/DNA topoisomerase II/histidine kinase"/>
    <property type="match status" value="1"/>
</dbReference>
<gene>
    <name evidence="14" type="ORF">NC99_26870</name>
</gene>
<dbReference type="PANTHER" id="PTHR43065">
    <property type="entry name" value="SENSOR HISTIDINE KINASE"/>
    <property type="match status" value="1"/>
</dbReference>
<proteinExistence type="predicted"/>
<dbReference type="Pfam" id="PF00512">
    <property type="entry name" value="HisKA"/>
    <property type="match status" value="1"/>
</dbReference>
<dbReference type="RefSeq" id="WP_053184126.1">
    <property type="nucleotide sequence ID" value="NZ_LGIA01000161.1"/>
</dbReference>
<evidence type="ECO:0000256" key="2">
    <source>
        <dbReference type="ARBA" id="ARBA00004370"/>
    </source>
</evidence>
<keyword evidence="15" id="KW-1185">Reference proteome</keyword>
<comment type="caution">
    <text evidence="14">The sequence shown here is derived from an EMBL/GenBank/DDBJ whole genome shotgun (WGS) entry which is preliminary data.</text>
</comment>
<dbReference type="AlphaFoldDB" id="A0A0L8V8C4"/>
<dbReference type="PANTHER" id="PTHR43065:SF10">
    <property type="entry name" value="PEROXIDE STRESS-ACTIVATED HISTIDINE KINASE MAK3"/>
    <property type="match status" value="1"/>
</dbReference>
<feature type="domain" description="HAMP" evidence="13">
    <location>
        <begin position="242"/>
        <end position="296"/>
    </location>
</feature>
<dbReference type="Pfam" id="PF02518">
    <property type="entry name" value="HATPase_c"/>
    <property type="match status" value="1"/>
</dbReference>
<dbReference type="Gene3D" id="1.10.287.130">
    <property type="match status" value="1"/>
</dbReference>
<keyword evidence="11" id="KW-1133">Transmembrane helix</keyword>
<feature type="domain" description="Histidine kinase" evidence="12">
    <location>
        <begin position="338"/>
        <end position="555"/>
    </location>
</feature>
<evidence type="ECO:0000259" key="13">
    <source>
        <dbReference type="PROSITE" id="PS50885"/>
    </source>
</evidence>
<feature type="transmembrane region" description="Helical" evidence="11">
    <location>
        <begin position="221"/>
        <end position="239"/>
    </location>
</feature>
<dbReference type="SMART" id="SM00304">
    <property type="entry name" value="HAMP"/>
    <property type="match status" value="1"/>
</dbReference>
<dbReference type="CDD" id="cd06225">
    <property type="entry name" value="HAMP"/>
    <property type="match status" value="1"/>
</dbReference>
<dbReference type="PROSITE" id="PS50885">
    <property type="entry name" value="HAMP"/>
    <property type="match status" value="1"/>
</dbReference>
<name>A0A0L8V8C4_9BACT</name>
<dbReference type="STRING" id="1409788.NC99_26870"/>
<dbReference type="Gene3D" id="6.10.340.10">
    <property type="match status" value="1"/>
</dbReference>
<comment type="subcellular location">
    <subcellularLocation>
        <location evidence="2">Membrane</location>
    </subcellularLocation>
</comment>
<keyword evidence="11" id="KW-0812">Transmembrane</keyword>
<dbReference type="OrthoDB" id="1931120at2"/>
<dbReference type="GO" id="GO:0000155">
    <property type="term" value="F:phosphorelay sensor kinase activity"/>
    <property type="evidence" value="ECO:0007669"/>
    <property type="project" value="InterPro"/>
</dbReference>
<dbReference type="SMART" id="SM00388">
    <property type="entry name" value="HisKA"/>
    <property type="match status" value="1"/>
</dbReference>
<keyword evidence="10" id="KW-0175">Coiled coil</keyword>
<sequence length="556" mass="62266">MPWYKRIKKKNRIGTPIVNGYVKFRSSIYGRVIFVITIASLVLFVSFGIIFRSVNENYMKSVISENGNNIGYLVEGALYDAMLKNDQASLQRTLDLINSMSGIDNVSMYDNNNNLAYTSISAHSSNHSDPDCASCHEDFEQMFSREEKSYRIIEAKSECIMNPDNDSIRNLMIKSPILNNPSCYTAACHAHSPDEKVLGSLIIKMPLEKLDSALQESTTDFFLMAALMTVLLIGFLVLFTNKKIKNPLNEIILAAEAVAKGDKNTRLRIKPNQLSDMRMVSYAFNEMLDNLHTATLELQNWSQQLEYKVQKKSEELGQAQNELINIERIASLGKLSLSVAHEINNPLSGILVYTKLIHKQLSKPDLEPEKVEVMLKHLKLIESETKRCGDIVKGLLDFSKKDQEGFEPKHLHEILHDTAELMSHPMKIANIHFLCDFSAKRDLISCSPNQIKQACIALLVNASEAVTENGEITFRTLNSEDEHVRIEVIDNGVGIDEADLPYVFEPFFSTKEKASGIGLGLSIVHGIVQNHKGKIEAKSEQGAGTTMAITLPLIKT</sequence>
<reference evidence="15" key="1">
    <citation type="submission" date="2015-07" db="EMBL/GenBank/DDBJ databases">
        <title>Genome sequencing of Sunxiuqinia dokdonensis strain SK.</title>
        <authorList>
            <person name="Ahn S."/>
            <person name="Kim B.-C."/>
        </authorList>
    </citation>
    <scope>NUCLEOTIDE SEQUENCE [LARGE SCALE GENOMIC DNA]</scope>
    <source>
        <strain evidence="15">SK</strain>
    </source>
</reference>
<feature type="coiled-coil region" evidence="10">
    <location>
        <begin position="302"/>
        <end position="329"/>
    </location>
</feature>
<accession>A0A0L8V8C4</accession>
<keyword evidence="9" id="KW-0902">Two-component regulatory system</keyword>
<evidence type="ECO:0000256" key="11">
    <source>
        <dbReference type="SAM" id="Phobius"/>
    </source>
</evidence>
<evidence type="ECO:0000313" key="14">
    <source>
        <dbReference type="EMBL" id="KOH44457.1"/>
    </source>
</evidence>
<dbReference type="PRINTS" id="PR00344">
    <property type="entry name" value="BCTRLSENSOR"/>
</dbReference>
<dbReference type="GO" id="GO:0005524">
    <property type="term" value="F:ATP binding"/>
    <property type="evidence" value="ECO:0007669"/>
    <property type="project" value="UniProtKB-KW"/>
</dbReference>
<dbReference type="InterPro" id="IPR003594">
    <property type="entry name" value="HATPase_dom"/>
</dbReference>
<evidence type="ECO:0000256" key="6">
    <source>
        <dbReference type="ARBA" id="ARBA00022741"/>
    </source>
</evidence>
<dbReference type="GO" id="GO:0016020">
    <property type="term" value="C:membrane"/>
    <property type="evidence" value="ECO:0007669"/>
    <property type="project" value="UniProtKB-SubCell"/>
</dbReference>
<dbReference type="InterPro" id="IPR003661">
    <property type="entry name" value="HisK_dim/P_dom"/>
</dbReference>
<evidence type="ECO:0000259" key="12">
    <source>
        <dbReference type="PROSITE" id="PS50109"/>
    </source>
</evidence>
<keyword evidence="4" id="KW-0597">Phosphoprotein</keyword>
<dbReference type="InterPro" id="IPR036097">
    <property type="entry name" value="HisK_dim/P_sf"/>
</dbReference>
<evidence type="ECO:0000313" key="15">
    <source>
        <dbReference type="Proteomes" id="UP000036958"/>
    </source>
</evidence>
<dbReference type="SUPFAM" id="SSF47384">
    <property type="entry name" value="Homodimeric domain of signal transducing histidine kinase"/>
    <property type="match status" value="1"/>
</dbReference>
<dbReference type="CDD" id="cd00082">
    <property type="entry name" value="HisKA"/>
    <property type="match status" value="1"/>
</dbReference>
<dbReference type="InterPro" id="IPR036890">
    <property type="entry name" value="HATPase_C_sf"/>
</dbReference>
<dbReference type="Gene3D" id="3.30.450.290">
    <property type="match status" value="1"/>
</dbReference>
<organism evidence="14 15">
    <name type="scientific">Sunxiuqinia dokdonensis</name>
    <dbReference type="NCBI Taxonomy" id="1409788"/>
    <lineage>
        <taxon>Bacteria</taxon>
        <taxon>Pseudomonadati</taxon>
        <taxon>Bacteroidota</taxon>
        <taxon>Bacteroidia</taxon>
        <taxon>Marinilabiliales</taxon>
        <taxon>Prolixibacteraceae</taxon>
        <taxon>Sunxiuqinia</taxon>
    </lineage>
</organism>
<evidence type="ECO:0000256" key="3">
    <source>
        <dbReference type="ARBA" id="ARBA00012438"/>
    </source>
</evidence>
<dbReference type="InterPro" id="IPR005467">
    <property type="entry name" value="His_kinase_dom"/>
</dbReference>
<protein>
    <recommendedName>
        <fullName evidence="3">histidine kinase</fullName>
        <ecNumber evidence="3">2.7.13.3</ecNumber>
    </recommendedName>
</protein>
<dbReference type="Pfam" id="PF00672">
    <property type="entry name" value="HAMP"/>
    <property type="match status" value="1"/>
</dbReference>
<evidence type="ECO:0000256" key="1">
    <source>
        <dbReference type="ARBA" id="ARBA00000085"/>
    </source>
</evidence>
<dbReference type="InterPro" id="IPR004358">
    <property type="entry name" value="Sig_transdc_His_kin-like_C"/>
</dbReference>
<dbReference type="EC" id="2.7.13.3" evidence="3"/>
<dbReference type="PROSITE" id="PS50109">
    <property type="entry name" value="HIS_KIN"/>
    <property type="match status" value="1"/>
</dbReference>
<dbReference type="InterPro" id="IPR003660">
    <property type="entry name" value="HAMP_dom"/>
</dbReference>
<feature type="transmembrane region" description="Helical" evidence="11">
    <location>
        <begin position="32"/>
        <end position="51"/>
    </location>
</feature>
<evidence type="ECO:0000256" key="4">
    <source>
        <dbReference type="ARBA" id="ARBA00022553"/>
    </source>
</evidence>
<keyword evidence="6" id="KW-0547">Nucleotide-binding</keyword>
<keyword evidence="5 14" id="KW-0808">Transferase</keyword>
<evidence type="ECO:0000256" key="7">
    <source>
        <dbReference type="ARBA" id="ARBA00022777"/>
    </source>
</evidence>
<dbReference type="Gene3D" id="3.30.565.10">
    <property type="entry name" value="Histidine kinase-like ATPase, C-terminal domain"/>
    <property type="match status" value="1"/>
</dbReference>
<evidence type="ECO:0000256" key="8">
    <source>
        <dbReference type="ARBA" id="ARBA00022840"/>
    </source>
</evidence>
<comment type="catalytic activity">
    <reaction evidence="1">
        <text>ATP + protein L-histidine = ADP + protein N-phospho-L-histidine.</text>
        <dbReference type="EC" id="2.7.13.3"/>
    </reaction>
</comment>
<dbReference type="Proteomes" id="UP000036958">
    <property type="component" value="Unassembled WGS sequence"/>
</dbReference>
<keyword evidence="8" id="KW-0067">ATP-binding</keyword>
<evidence type="ECO:0000256" key="5">
    <source>
        <dbReference type="ARBA" id="ARBA00022679"/>
    </source>
</evidence>
<dbReference type="SMART" id="SM00387">
    <property type="entry name" value="HATPase_c"/>
    <property type="match status" value="1"/>
</dbReference>
<evidence type="ECO:0000256" key="10">
    <source>
        <dbReference type="SAM" id="Coils"/>
    </source>
</evidence>